<evidence type="ECO:0000313" key="14">
    <source>
        <dbReference type="Proteomes" id="UP000459586"/>
    </source>
</evidence>
<evidence type="ECO:0000313" key="6">
    <source>
        <dbReference type="EMBL" id="CAA6391877.1"/>
    </source>
</evidence>
<evidence type="ECO:0000313" key="10">
    <source>
        <dbReference type="Proteomes" id="UP000442696"/>
    </source>
</evidence>
<gene>
    <name evidence="8" type="ORF">EIG94_02085</name>
    <name evidence="2" type="ORF">SAMEA1029512_02801</name>
    <name evidence="1" type="ORF">SAMEA1029528_02745</name>
    <name evidence="3" type="ORF">SAMEA2078260_02656</name>
    <name evidence="5" type="ORF">SAMEA2078588_02666</name>
    <name evidence="6" type="ORF">SAMEA2080344_02678</name>
    <name evidence="4" type="ORF">SAMEA2081063_02723</name>
    <name evidence="7" type="ORF">SAMEA4008575_02805</name>
</gene>
<evidence type="ECO:0000313" key="2">
    <source>
        <dbReference type="EMBL" id="CAA4170684.1"/>
    </source>
</evidence>
<dbReference type="EMBL" id="CAIGXB010000017">
    <property type="protein sequence ID" value="CAC5811592.1"/>
    <property type="molecule type" value="Genomic_DNA"/>
</dbReference>
<dbReference type="EMBL" id="CACTWD010000024">
    <property type="protein sequence ID" value="CAA4707362.1"/>
    <property type="molecule type" value="Genomic_DNA"/>
</dbReference>
<dbReference type="EMBL" id="RQTC01000020">
    <property type="protein sequence ID" value="RZH95581.1"/>
    <property type="molecule type" value="Genomic_DNA"/>
</dbReference>
<reference evidence="8 9" key="1">
    <citation type="submission" date="2018-11" db="EMBL/GenBank/DDBJ databases">
        <title>Genomic profiling of Staphylococcus species from a Poultry farm system in KwaZulu-Natal, South Africa.</title>
        <authorList>
            <person name="Amoako D.G."/>
            <person name="Somboro A.M."/>
            <person name="Abia A.L.K."/>
            <person name="Bester L.A."/>
            <person name="Essack S.Y."/>
        </authorList>
    </citation>
    <scope>NUCLEOTIDE SEQUENCE [LARGE SCALE GENOMIC DNA]</scope>
    <source>
        <strain evidence="8 9">SA9</strain>
    </source>
</reference>
<evidence type="ECO:0000313" key="8">
    <source>
        <dbReference type="EMBL" id="RZH95581.1"/>
    </source>
</evidence>
<comment type="caution">
    <text evidence="5">The sequence shown here is derived from an EMBL/GenBank/DDBJ whole genome shotgun (WGS) entry which is preliminary data.</text>
</comment>
<evidence type="ECO:0000313" key="1">
    <source>
        <dbReference type="EMBL" id="CAA4168458.1"/>
    </source>
</evidence>
<evidence type="ECO:0000313" key="12">
    <source>
        <dbReference type="Proteomes" id="UP000443506"/>
    </source>
</evidence>
<proteinExistence type="predicted"/>
<evidence type="ECO:0000313" key="3">
    <source>
        <dbReference type="EMBL" id="CAA4399052.1"/>
    </source>
</evidence>
<evidence type="ECO:0000313" key="9">
    <source>
        <dbReference type="Proteomes" id="UP000293434"/>
    </source>
</evidence>
<evidence type="ECO:0000313" key="11">
    <source>
        <dbReference type="Proteomes" id="UP000442782"/>
    </source>
</evidence>
<dbReference type="EMBL" id="CACURZ010000022">
    <property type="protein sequence ID" value="CAA6391877.1"/>
    <property type="molecule type" value="Genomic_DNA"/>
</dbReference>
<dbReference type="Proteomes" id="UP000459702">
    <property type="component" value="Unassembled WGS sequence"/>
</dbReference>
<dbReference type="Proteomes" id="UP000443506">
    <property type="component" value="Unassembled WGS sequence"/>
</dbReference>
<dbReference type="Proteomes" id="UP000505390">
    <property type="component" value="Unassembled WGS sequence"/>
</dbReference>
<dbReference type="Proteomes" id="UP000293434">
    <property type="component" value="Unassembled WGS sequence"/>
</dbReference>
<dbReference type="AlphaFoldDB" id="A0A113KJT3"/>
<evidence type="ECO:0000313" key="5">
    <source>
        <dbReference type="EMBL" id="CAA6128307.1"/>
    </source>
</evidence>
<dbReference type="RefSeq" id="WP_000280790.1">
    <property type="nucleotide sequence ID" value="NZ_CACTOC010000037.1"/>
</dbReference>
<evidence type="ECO:0000313" key="4">
    <source>
        <dbReference type="EMBL" id="CAA4707362.1"/>
    </source>
</evidence>
<evidence type="ECO:0000313" key="16">
    <source>
        <dbReference type="Proteomes" id="UP000505390"/>
    </source>
</evidence>
<protein>
    <submittedName>
        <fullName evidence="5">Phage protein</fullName>
    </submittedName>
</protein>
<dbReference type="Proteomes" id="UP000442696">
    <property type="component" value="Unassembled WGS sequence"/>
</dbReference>
<dbReference type="Proteomes" id="UP000443708">
    <property type="component" value="Unassembled WGS sequence"/>
</dbReference>
<organism evidence="5 15">
    <name type="scientific">Staphylococcus aureus</name>
    <dbReference type="NCBI Taxonomy" id="1280"/>
    <lineage>
        <taxon>Bacteria</taxon>
        <taxon>Bacillati</taxon>
        <taxon>Bacillota</taxon>
        <taxon>Bacilli</taxon>
        <taxon>Bacillales</taxon>
        <taxon>Staphylococcaceae</taxon>
        <taxon>Staphylococcus</taxon>
    </lineage>
</organism>
<dbReference type="Proteomes" id="UP000442782">
    <property type="component" value="Unassembled WGS sequence"/>
</dbReference>
<sequence>MYLIELSNSEEERNEVLGYVDSKKIAKEISETVTNEGYELEYRKIDHFKSLEDFYKNHTYIKHLITINVKNYKKETIEVRVTNVTKRVHISEFKYPLYMDFLGTKGELEFLIIGYTTDYINTNIELLLERAIPKVKHKSKKYISKHILQYLKQILNENFIQENE</sequence>
<evidence type="ECO:0000313" key="13">
    <source>
        <dbReference type="Proteomes" id="UP000443708"/>
    </source>
</evidence>
<dbReference type="EMBL" id="CACTQT010000023">
    <property type="protein sequence ID" value="CAA4399052.1"/>
    <property type="molecule type" value="Genomic_DNA"/>
</dbReference>
<reference evidence="10 11" key="2">
    <citation type="submission" date="2019-12" db="EMBL/GenBank/DDBJ databases">
        <authorList>
            <consortium name="Pathogen Informatics"/>
        </authorList>
    </citation>
    <scope>NUCLEOTIDE SEQUENCE [LARGE SCALE GENOMIC DNA]</scope>
    <source>
        <strain evidence="1 13">S040_N01_C01</strain>
        <strain evidence="2 11">S087_N01_C01</strain>
        <strain evidence="7 16">SG160</strain>
        <strain evidence="5 15">T012_N10_C04</strain>
        <strain evidence="3 10">T012_N16_C08</strain>
        <strain evidence="4 12">T065_N03_C06</strain>
        <strain evidence="6 14">T197_A02_C01</strain>
    </source>
</reference>
<dbReference type="EMBL" id="CACUNS010000024">
    <property type="protein sequence ID" value="CAA6128307.1"/>
    <property type="molecule type" value="Genomic_DNA"/>
</dbReference>
<dbReference type="Proteomes" id="UP000459586">
    <property type="component" value="Unassembled WGS sequence"/>
</dbReference>
<accession>A0A113KJT3</accession>
<dbReference type="EMBL" id="CACTPI010000021">
    <property type="protein sequence ID" value="CAA4168458.1"/>
    <property type="molecule type" value="Genomic_DNA"/>
</dbReference>
<evidence type="ECO:0000313" key="15">
    <source>
        <dbReference type="Proteomes" id="UP000459702"/>
    </source>
</evidence>
<dbReference type="EMBL" id="CACTOE010000036">
    <property type="protein sequence ID" value="CAA4170684.1"/>
    <property type="molecule type" value="Genomic_DNA"/>
</dbReference>
<name>A0A113KJT3_STAAU</name>
<evidence type="ECO:0000313" key="7">
    <source>
        <dbReference type="EMBL" id="CAC5811592.1"/>
    </source>
</evidence>